<evidence type="ECO:0000313" key="4">
    <source>
        <dbReference type="Proteomes" id="UP001314229"/>
    </source>
</evidence>
<evidence type="ECO:0000313" key="3">
    <source>
        <dbReference type="EMBL" id="CAK6980092.1"/>
    </source>
</evidence>
<feature type="coiled-coil region" evidence="1">
    <location>
        <begin position="195"/>
        <end position="222"/>
    </location>
</feature>
<gene>
    <name evidence="3" type="ORF">FSCOSCO3_A014251</name>
</gene>
<sequence length="300" mass="34289">MGNGPSEQEQIDKSVRELGDGPDVRVNQNIVKFCSLHSSDMLKQHYERRMEAGDCAAGWIKDLVEKLGAFTSAPELAGLGALAIAVFIDIVSFSPPEDSVKDALRCVFAEEKASEVWDLIDECLKRIRMNIDNRHQLRSDLERIEHKLSEALTKLKNSMLRDGHMTTDALKAWVNGAAFHIHMLVHLVRLGGKTCDQVKSLLSDYQSELDQLFTEHEEMIKKKCSMARIVDTGIPFRNTVLMDEHSQGHTLEFVCNPDDFLKPYYDHRYGRQKREIQQHFSDVRRNLQSLVSQRGSFNFQ</sequence>
<accession>A0AAV1Q6I0</accession>
<reference evidence="3 4" key="1">
    <citation type="submission" date="2024-01" db="EMBL/GenBank/DDBJ databases">
        <authorList>
            <person name="Alioto T."/>
            <person name="Alioto T."/>
            <person name="Gomez Garrido J."/>
        </authorList>
    </citation>
    <scope>NUCLEOTIDE SEQUENCE [LARGE SCALE GENOMIC DNA]</scope>
</reference>
<evidence type="ECO:0000256" key="1">
    <source>
        <dbReference type="SAM" id="Coils"/>
    </source>
</evidence>
<comment type="caution">
    <text evidence="3">The sequence shown here is derived from an EMBL/GenBank/DDBJ whole genome shotgun (WGS) entry which is preliminary data.</text>
</comment>
<protein>
    <submittedName>
        <fullName evidence="3">Uncharacterized protein LOC122966230</fullName>
    </submittedName>
</protein>
<keyword evidence="4" id="KW-1185">Reference proteome</keyword>
<feature type="compositionally biased region" description="Basic and acidic residues" evidence="2">
    <location>
        <begin position="10"/>
        <end position="22"/>
    </location>
</feature>
<organism evidence="3 4">
    <name type="scientific">Scomber scombrus</name>
    <name type="common">Atlantic mackerel</name>
    <name type="synonym">Scomber vernalis</name>
    <dbReference type="NCBI Taxonomy" id="13677"/>
    <lineage>
        <taxon>Eukaryota</taxon>
        <taxon>Metazoa</taxon>
        <taxon>Chordata</taxon>
        <taxon>Craniata</taxon>
        <taxon>Vertebrata</taxon>
        <taxon>Euteleostomi</taxon>
        <taxon>Actinopterygii</taxon>
        <taxon>Neopterygii</taxon>
        <taxon>Teleostei</taxon>
        <taxon>Neoteleostei</taxon>
        <taxon>Acanthomorphata</taxon>
        <taxon>Pelagiaria</taxon>
        <taxon>Scombriformes</taxon>
        <taxon>Scombridae</taxon>
        <taxon>Scomber</taxon>
    </lineage>
</organism>
<keyword evidence="1" id="KW-0175">Coiled coil</keyword>
<dbReference type="AlphaFoldDB" id="A0AAV1Q6I0"/>
<feature type="coiled-coil region" evidence="1">
    <location>
        <begin position="134"/>
        <end position="161"/>
    </location>
</feature>
<proteinExistence type="predicted"/>
<name>A0AAV1Q6I0_SCOSC</name>
<dbReference type="EMBL" id="CAWUFR010000643">
    <property type="protein sequence ID" value="CAK6980092.1"/>
    <property type="molecule type" value="Genomic_DNA"/>
</dbReference>
<evidence type="ECO:0000256" key="2">
    <source>
        <dbReference type="SAM" id="MobiDB-lite"/>
    </source>
</evidence>
<feature type="region of interest" description="Disordered" evidence="2">
    <location>
        <begin position="1"/>
        <end position="22"/>
    </location>
</feature>
<dbReference type="Proteomes" id="UP001314229">
    <property type="component" value="Unassembled WGS sequence"/>
</dbReference>